<evidence type="ECO:0000313" key="10">
    <source>
        <dbReference type="Proteomes" id="UP001211907"/>
    </source>
</evidence>
<dbReference type="PANTHER" id="PTHR10445:SF0">
    <property type="entry name" value="GENERAL TRANSCRIPTION FACTOR IIF SUBUNIT 2"/>
    <property type="match status" value="1"/>
</dbReference>
<comment type="similarity">
    <text evidence="2">Belongs to the TFIIF beta subunit family.</text>
</comment>
<evidence type="ECO:0000259" key="8">
    <source>
        <dbReference type="Pfam" id="PF17683"/>
    </source>
</evidence>
<dbReference type="Pfam" id="PF17683">
    <property type="entry name" value="TFIIF_beta_N"/>
    <property type="match status" value="1"/>
</dbReference>
<dbReference type="InterPro" id="IPR040504">
    <property type="entry name" value="TFIIF_beta_N"/>
</dbReference>
<dbReference type="GO" id="GO:0005674">
    <property type="term" value="C:transcription factor TFIIF complex"/>
    <property type="evidence" value="ECO:0007669"/>
    <property type="project" value="InterPro"/>
</dbReference>
<keyword evidence="10" id="KW-1185">Reference proteome</keyword>
<evidence type="ECO:0000259" key="7">
    <source>
        <dbReference type="Pfam" id="PF02270"/>
    </source>
</evidence>
<reference evidence="9" key="1">
    <citation type="submission" date="2020-05" db="EMBL/GenBank/DDBJ databases">
        <title>Phylogenomic resolution of chytrid fungi.</title>
        <authorList>
            <person name="Stajich J.E."/>
            <person name="Amses K."/>
            <person name="Simmons R."/>
            <person name="Seto K."/>
            <person name="Myers J."/>
            <person name="Bonds A."/>
            <person name="Quandt C.A."/>
            <person name="Barry K."/>
            <person name="Liu P."/>
            <person name="Grigoriev I."/>
            <person name="Longcore J.E."/>
            <person name="James T.Y."/>
        </authorList>
    </citation>
    <scope>NUCLEOTIDE SEQUENCE</scope>
    <source>
        <strain evidence="9">JEL0513</strain>
    </source>
</reference>
<accession>A0AAD5TAF0</accession>
<dbReference type="PANTHER" id="PTHR10445">
    <property type="entry name" value="GENERAL TRANSCRIPTION FACTOR IIF SUBUNIT 2"/>
    <property type="match status" value="1"/>
</dbReference>
<dbReference type="InterPro" id="IPR036390">
    <property type="entry name" value="WH_DNA-bd_sf"/>
</dbReference>
<dbReference type="Gene3D" id="1.10.10.10">
    <property type="entry name" value="Winged helix-like DNA-binding domain superfamily/Winged helix DNA-binding domain"/>
    <property type="match status" value="1"/>
</dbReference>
<dbReference type="Proteomes" id="UP001211907">
    <property type="component" value="Unassembled WGS sequence"/>
</dbReference>
<evidence type="ECO:0000256" key="1">
    <source>
        <dbReference type="ARBA" id="ARBA00004123"/>
    </source>
</evidence>
<protein>
    <recommendedName>
        <fullName evidence="11">Transcription initiation factor IIF subunit beta</fullName>
    </recommendedName>
</protein>
<dbReference type="Pfam" id="PF02270">
    <property type="entry name" value="TFIIF_beta"/>
    <property type="match status" value="1"/>
</dbReference>
<feature type="domain" description="TFIIF beta subunit N-terminal" evidence="8">
    <location>
        <begin position="47"/>
        <end position="175"/>
    </location>
</feature>
<keyword evidence="5" id="KW-0804">Transcription</keyword>
<dbReference type="InterPro" id="IPR003196">
    <property type="entry name" value="TFIIF_beta"/>
</dbReference>
<feature type="domain" description="TFIIF beta subunit HTH" evidence="7">
    <location>
        <begin position="250"/>
        <end position="295"/>
    </location>
</feature>
<dbReference type="GO" id="GO:0006367">
    <property type="term" value="P:transcription initiation at RNA polymerase II promoter"/>
    <property type="evidence" value="ECO:0007669"/>
    <property type="project" value="InterPro"/>
</dbReference>
<evidence type="ECO:0000256" key="4">
    <source>
        <dbReference type="ARBA" id="ARBA00023125"/>
    </source>
</evidence>
<name>A0AAD5TAF0_9FUNG</name>
<keyword evidence="3" id="KW-0805">Transcription regulation</keyword>
<gene>
    <name evidence="9" type="ORF">HK100_000354</name>
</gene>
<dbReference type="InterPro" id="IPR040450">
    <property type="entry name" value="TFIIF_beta_HTH"/>
</dbReference>
<evidence type="ECO:0000313" key="9">
    <source>
        <dbReference type="EMBL" id="KAJ3137893.1"/>
    </source>
</evidence>
<evidence type="ECO:0000256" key="5">
    <source>
        <dbReference type="ARBA" id="ARBA00023163"/>
    </source>
</evidence>
<evidence type="ECO:0000256" key="2">
    <source>
        <dbReference type="ARBA" id="ARBA00009543"/>
    </source>
</evidence>
<evidence type="ECO:0000256" key="6">
    <source>
        <dbReference type="ARBA" id="ARBA00023242"/>
    </source>
</evidence>
<dbReference type="GO" id="GO:0003677">
    <property type="term" value="F:DNA binding"/>
    <property type="evidence" value="ECO:0007669"/>
    <property type="project" value="UniProtKB-KW"/>
</dbReference>
<dbReference type="CDD" id="cd07980">
    <property type="entry name" value="TFIIF_beta"/>
    <property type="match status" value="1"/>
</dbReference>
<comment type="subcellular location">
    <subcellularLocation>
        <location evidence="1">Nucleus</location>
    </subcellularLocation>
</comment>
<evidence type="ECO:0008006" key="11">
    <source>
        <dbReference type="Google" id="ProtNLM"/>
    </source>
</evidence>
<dbReference type="AlphaFoldDB" id="A0AAD5TAF0"/>
<dbReference type="EMBL" id="JADGJH010000107">
    <property type="protein sequence ID" value="KAJ3137893.1"/>
    <property type="molecule type" value="Genomic_DNA"/>
</dbReference>
<dbReference type="SUPFAM" id="SSF46785">
    <property type="entry name" value="Winged helix' DNA-binding domain"/>
    <property type="match status" value="1"/>
</dbReference>
<keyword evidence="6" id="KW-0539">Nucleus</keyword>
<dbReference type="SUPFAM" id="SSF50916">
    <property type="entry name" value="Rap30/74 interaction domains"/>
    <property type="match status" value="1"/>
</dbReference>
<sequence length="311" mass="34533">MEVESNLSNGTAYDANQQWIAPTPPAIVAQQTRNATTPVDARALPTQAWLVKIPKFVKEKWDLVGSATPGVDLGVLRVYNQPAGSKFVLSPQIIGCFKKKSTSSSQKTPKITLHLPSDASWVGDLPKDYNLSLTNQTTQNTYVMTTNDAQDTPIGFTASVVHEATVYPVPGTDHRRLTKLRNEEESKKRKNIIPLGFETSRRAHRIQSSMGGDIAGSIIRPSQSALNMTTARFSQLDKKERLPRAELTGDYYSFKTLQEKTLQPAVWLKEVLTDVAQLVKKGIYSSLYELKPELKQIGENGNAEFLKKEES</sequence>
<evidence type="ECO:0000256" key="3">
    <source>
        <dbReference type="ARBA" id="ARBA00023015"/>
    </source>
</evidence>
<comment type="caution">
    <text evidence="9">The sequence shown here is derived from an EMBL/GenBank/DDBJ whole genome shotgun (WGS) entry which is preliminary data.</text>
</comment>
<keyword evidence="4" id="KW-0238">DNA-binding</keyword>
<proteinExistence type="inferred from homology"/>
<dbReference type="InterPro" id="IPR011039">
    <property type="entry name" value="TFIIF_interaction"/>
</dbReference>
<organism evidence="9 10">
    <name type="scientific">Physocladia obscura</name>
    <dbReference type="NCBI Taxonomy" id="109957"/>
    <lineage>
        <taxon>Eukaryota</taxon>
        <taxon>Fungi</taxon>
        <taxon>Fungi incertae sedis</taxon>
        <taxon>Chytridiomycota</taxon>
        <taxon>Chytridiomycota incertae sedis</taxon>
        <taxon>Chytridiomycetes</taxon>
        <taxon>Chytridiales</taxon>
        <taxon>Chytriomycetaceae</taxon>
        <taxon>Physocladia</taxon>
    </lineage>
</organism>
<dbReference type="InterPro" id="IPR036388">
    <property type="entry name" value="WH-like_DNA-bd_sf"/>
</dbReference>